<feature type="region of interest" description="Disordered" evidence="2">
    <location>
        <begin position="234"/>
        <end position="254"/>
    </location>
</feature>
<proteinExistence type="predicted"/>
<name>A0A0C2CUM4_9BILA</name>
<accession>A0A0C2CUM4</accession>
<gene>
    <name evidence="3" type="ORF">ANCDUO_16344</name>
</gene>
<protein>
    <submittedName>
        <fullName evidence="3">Uncharacterized protein</fullName>
    </submittedName>
</protein>
<dbReference type="EMBL" id="KN741000">
    <property type="protein sequence ID" value="KIH53522.1"/>
    <property type="molecule type" value="Genomic_DNA"/>
</dbReference>
<dbReference type="OrthoDB" id="10254988at2759"/>
<keyword evidence="1" id="KW-0175">Coiled coil</keyword>
<reference evidence="3 4" key="1">
    <citation type="submission" date="2013-12" db="EMBL/GenBank/DDBJ databases">
        <title>Draft genome of the parsitic nematode Ancylostoma duodenale.</title>
        <authorList>
            <person name="Mitreva M."/>
        </authorList>
    </citation>
    <scope>NUCLEOTIDE SEQUENCE [LARGE SCALE GENOMIC DNA]</scope>
    <source>
        <strain evidence="3 4">Zhejiang</strain>
    </source>
</reference>
<feature type="non-terminal residue" evidence="3">
    <location>
        <position position="327"/>
    </location>
</feature>
<dbReference type="AlphaFoldDB" id="A0A0C2CUM4"/>
<dbReference type="Gene3D" id="1.20.5.1160">
    <property type="entry name" value="Vasodilator-stimulated phosphoprotein"/>
    <property type="match status" value="1"/>
</dbReference>
<organism evidence="3 4">
    <name type="scientific">Ancylostoma duodenale</name>
    <dbReference type="NCBI Taxonomy" id="51022"/>
    <lineage>
        <taxon>Eukaryota</taxon>
        <taxon>Metazoa</taxon>
        <taxon>Ecdysozoa</taxon>
        <taxon>Nematoda</taxon>
        <taxon>Chromadorea</taxon>
        <taxon>Rhabditida</taxon>
        <taxon>Rhabditina</taxon>
        <taxon>Rhabditomorpha</taxon>
        <taxon>Strongyloidea</taxon>
        <taxon>Ancylostomatidae</taxon>
        <taxon>Ancylostomatinae</taxon>
        <taxon>Ancylostoma</taxon>
    </lineage>
</organism>
<feature type="coiled-coil region" evidence="1">
    <location>
        <begin position="90"/>
        <end position="152"/>
    </location>
</feature>
<keyword evidence="4" id="KW-1185">Reference proteome</keyword>
<evidence type="ECO:0000256" key="2">
    <source>
        <dbReference type="SAM" id="MobiDB-lite"/>
    </source>
</evidence>
<feature type="coiled-coil region" evidence="1">
    <location>
        <begin position="282"/>
        <end position="326"/>
    </location>
</feature>
<evidence type="ECO:0000313" key="3">
    <source>
        <dbReference type="EMBL" id="KIH53522.1"/>
    </source>
</evidence>
<sequence length="327" mass="37996">MQEETPGSLKLFHYAVKNSGNNQHMDGPNHVPRESFGSLADEMADSERSEVMQLRLENRKLRAHLDSTEKYGSFYGILFLSGPKSTCCSSMVASAELEQLKAELEEREKQFSENRAENELMQRQLQTLEATISQLSQEIVETNADREKLRTERDESVMSLIDARKKFAQFQTEFGRKFEQEAQTKVMEMEAELQELRRKLSSAEEERKHIEKQLHRLCEEQKVLRVTVDELREEKANAETQSATNERARRSAETERNSLKVHAILLIDMLVLRRNCPLQARLESLDFECEELREQARCAEDARRRMEASERRLAELQTRVGDLEAEN</sequence>
<evidence type="ECO:0000256" key="1">
    <source>
        <dbReference type="SAM" id="Coils"/>
    </source>
</evidence>
<dbReference type="Proteomes" id="UP000054047">
    <property type="component" value="Unassembled WGS sequence"/>
</dbReference>
<evidence type="ECO:0000313" key="4">
    <source>
        <dbReference type="Proteomes" id="UP000054047"/>
    </source>
</evidence>